<dbReference type="CDD" id="cd04488">
    <property type="entry name" value="RecG_wedge_OBF"/>
    <property type="match status" value="1"/>
</dbReference>
<keyword evidence="1" id="KW-0547">Nucleotide-binding</keyword>
<keyword evidence="3" id="KW-0378">Hydrolase</keyword>
<dbReference type="GO" id="GO:0006281">
    <property type="term" value="P:DNA repair"/>
    <property type="evidence" value="ECO:0007669"/>
    <property type="project" value="UniProtKB-KW"/>
</dbReference>
<dbReference type="InterPro" id="IPR011545">
    <property type="entry name" value="DEAD/DEAH_box_helicase_dom"/>
</dbReference>
<dbReference type="InterPro" id="IPR014001">
    <property type="entry name" value="Helicase_ATP-bd"/>
</dbReference>
<dbReference type="Gene3D" id="3.40.50.300">
    <property type="entry name" value="P-loop containing nucleotide triphosphate hydrolases"/>
    <property type="match status" value="2"/>
</dbReference>
<dbReference type="GO" id="GO:0016787">
    <property type="term" value="F:hydrolase activity"/>
    <property type="evidence" value="ECO:0007669"/>
    <property type="project" value="UniProtKB-KW"/>
</dbReference>
<feature type="domain" description="Helicase C-terminal" evidence="10">
    <location>
        <begin position="492"/>
        <end position="652"/>
    </location>
</feature>
<dbReference type="Pfam" id="PF17191">
    <property type="entry name" value="RecG_wedge"/>
    <property type="match status" value="1"/>
</dbReference>
<sequence length="717" mass="80947">MNSITLKTKANELPGVGSVYQKKLEKLGIHSVEDLLLYLPRAWEDFSKITEIAKVRAPGSYCIEGNIWSIGNKRSHRKRMNITEAIIADKTGTMKAVWFNQPFLIKNMKQGDEVLLAGRVENEYGQAVMKSPAYEKKADKQTHLGKIVPTYKETAGLSSRWLRYQISKLVKVIYSFKEYLPAEVIKNQGLISYSAMIRQLHFPDNSYQLEKALDRLNFDEMFLLQLAVQRIRKSLDKNRAISIQFNEDLSKEFVKSLGFTLTGAQKKAVWEIIKDLEKPTPMNRLLEGDVGSGKTVVAAMATLMAAKAGFQTVFLAPTEILARQHYESLKKMLEPFEVNVALLTGKTTILPSVILAPDRVEGKAPAGIQSDKDSAKLLKSRKNEKDEILRQVQEGDIHILVGTHAVLKEELDFWNLAFAIVDEQHRFGVAQRAKLRQKSGSDGTMPHFLSMSATPIPRTLTLSVYGDLDISVIDEMPPGRKKVATFLIPPEKKEDSYEFIRQTVKKGRQIFVICPLIDDSEVMELKSVTAEYERLSRMVFTDLKIATLHGKMRPEEKERVMNEFASGKIDILVSTSLVEVGVDVPNATIMIIEGADRFGLAQLHQFRGRVGRGKYQSYCFLFTDNDSETVQKRLDAITKTNDGFKIAEKDLEIRGPGEILGERQHGLPDINTKNLMNIQLIKRTKTEAKNFLKNHDVADLPLLEEKIKKYDGVASLE</sequence>
<evidence type="ECO:0000256" key="7">
    <source>
        <dbReference type="ARBA" id="ARBA00023204"/>
    </source>
</evidence>
<dbReference type="Proteomes" id="UP000285655">
    <property type="component" value="Unassembled WGS sequence"/>
</dbReference>
<keyword evidence="7" id="KW-0234">DNA repair</keyword>
<dbReference type="GO" id="GO:0003678">
    <property type="term" value="F:DNA helicase activity"/>
    <property type="evidence" value="ECO:0007669"/>
    <property type="project" value="TreeGrafter"/>
</dbReference>
<dbReference type="SUPFAM" id="SSF52540">
    <property type="entry name" value="P-loop containing nucleoside triphosphate hydrolases"/>
    <property type="match status" value="2"/>
</dbReference>
<dbReference type="PROSITE" id="PS51194">
    <property type="entry name" value="HELICASE_CTER"/>
    <property type="match status" value="1"/>
</dbReference>
<dbReference type="InterPro" id="IPR012340">
    <property type="entry name" value="NA-bd_OB-fold"/>
</dbReference>
<evidence type="ECO:0000313" key="11">
    <source>
        <dbReference type="EMBL" id="RJO60072.1"/>
    </source>
</evidence>
<dbReference type="InterPro" id="IPR045562">
    <property type="entry name" value="RecG_dom3_C"/>
</dbReference>
<gene>
    <name evidence="11" type="primary">recG</name>
    <name evidence="11" type="ORF">C4544_06950</name>
</gene>
<dbReference type="InterPro" id="IPR001650">
    <property type="entry name" value="Helicase_C-like"/>
</dbReference>
<protein>
    <recommendedName>
        <fullName evidence="8">Probable DNA 3'-5' helicase RecG</fullName>
    </recommendedName>
</protein>
<dbReference type="Pfam" id="PF00271">
    <property type="entry name" value="Helicase_C"/>
    <property type="match status" value="1"/>
</dbReference>
<accession>A0A419DAI6</accession>
<dbReference type="SMART" id="SM00487">
    <property type="entry name" value="DEXDc"/>
    <property type="match status" value="1"/>
</dbReference>
<evidence type="ECO:0000256" key="4">
    <source>
        <dbReference type="ARBA" id="ARBA00022806"/>
    </source>
</evidence>
<dbReference type="InterPro" id="IPR027417">
    <property type="entry name" value="P-loop_NTPase"/>
</dbReference>
<keyword evidence="6" id="KW-0238">DNA-binding</keyword>
<dbReference type="Gene3D" id="1.10.150.20">
    <property type="entry name" value="5' to 3' exonuclease, C-terminal subdomain"/>
    <property type="match status" value="1"/>
</dbReference>
<dbReference type="Pfam" id="PF19833">
    <property type="entry name" value="RecG_dom3_C"/>
    <property type="match status" value="1"/>
</dbReference>
<dbReference type="Gene3D" id="2.40.50.140">
    <property type="entry name" value="Nucleic acid-binding proteins"/>
    <property type="match status" value="1"/>
</dbReference>
<dbReference type="Pfam" id="PF00270">
    <property type="entry name" value="DEAD"/>
    <property type="match status" value="1"/>
</dbReference>
<reference evidence="11 12" key="1">
    <citation type="journal article" date="2017" name="ISME J.">
        <title>Energy and carbon metabolisms in a deep terrestrial subsurface fluid microbial community.</title>
        <authorList>
            <person name="Momper L."/>
            <person name="Jungbluth S.P."/>
            <person name="Lee M.D."/>
            <person name="Amend J.P."/>
        </authorList>
    </citation>
    <scope>NUCLEOTIDE SEQUENCE [LARGE SCALE GENOMIC DNA]</scope>
    <source>
        <strain evidence="11">SURF_29</strain>
    </source>
</reference>
<keyword evidence="4 11" id="KW-0347">Helicase</keyword>
<evidence type="ECO:0000313" key="12">
    <source>
        <dbReference type="Proteomes" id="UP000285655"/>
    </source>
</evidence>
<dbReference type="CDD" id="cd17992">
    <property type="entry name" value="DEXHc_RecG"/>
    <property type="match status" value="1"/>
</dbReference>
<evidence type="ECO:0000256" key="3">
    <source>
        <dbReference type="ARBA" id="ARBA00022801"/>
    </source>
</evidence>
<comment type="caution">
    <text evidence="11">The sequence shown here is derived from an EMBL/GenBank/DDBJ whole genome shotgun (WGS) entry which is preliminary data.</text>
</comment>
<feature type="domain" description="Helicase ATP-binding" evidence="9">
    <location>
        <begin position="275"/>
        <end position="473"/>
    </location>
</feature>
<dbReference type="AlphaFoldDB" id="A0A419DAI6"/>
<dbReference type="PANTHER" id="PTHR47964">
    <property type="entry name" value="ATP-DEPENDENT DNA HELICASE HOMOLOG RECG, CHLOROPLASTIC"/>
    <property type="match status" value="1"/>
</dbReference>
<keyword evidence="5" id="KW-0067">ATP-binding</keyword>
<organism evidence="11 12">
    <name type="scientific">candidate division WS5 bacterium</name>
    <dbReference type="NCBI Taxonomy" id="2093353"/>
    <lineage>
        <taxon>Bacteria</taxon>
        <taxon>candidate division WS5</taxon>
    </lineage>
</organism>
<evidence type="ECO:0000259" key="9">
    <source>
        <dbReference type="PROSITE" id="PS51192"/>
    </source>
</evidence>
<keyword evidence="2" id="KW-0227">DNA damage</keyword>
<evidence type="ECO:0000256" key="1">
    <source>
        <dbReference type="ARBA" id="ARBA00022741"/>
    </source>
</evidence>
<proteinExistence type="predicted"/>
<evidence type="ECO:0000256" key="2">
    <source>
        <dbReference type="ARBA" id="ARBA00022763"/>
    </source>
</evidence>
<dbReference type="InterPro" id="IPR033454">
    <property type="entry name" value="RecG_wedge"/>
</dbReference>
<evidence type="ECO:0000256" key="8">
    <source>
        <dbReference type="ARBA" id="ARBA00049819"/>
    </source>
</evidence>
<evidence type="ECO:0000256" key="5">
    <source>
        <dbReference type="ARBA" id="ARBA00022840"/>
    </source>
</evidence>
<dbReference type="GO" id="GO:0005524">
    <property type="term" value="F:ATP binding"/>
    <property type="evidence" value="ECO:0007669"/>
    <property type="project" value="UniProtKB-KW"/>
</dbReference>
<name>A0A419DAI6_9BACT</name>
<dbReference type="EMBL" id="QZJW01000055">
    <property type="protein sequence ID" value="RJO60072.1"/>
    <property type="molecule type" value="Genomic_DNA"/>
</dbReference>
<dbReference type="PANTHER" id="PTHR47964:SF1">
    <property type="entry name" value="ATP-DEPENDENT DNA HELICASE HOMOLOG RECG, CHLOROPLASTIC"/>
    <property type="match status" value="1"/>
</dbReference>
<dbReference type="NCBIfam" id="NF008168">
    <property type="entry name" value="PRK10917.2-2"/>
    <property type="match status" value="1"/>
</dbReference>
<dbReference type="SMART" id="SM00490">
    <property type="entry name" value="HELICc"/>
    <property type="match status" value="1"/>
</dbReference>
<evidence type="ECO:0000259" key="10">
    <source>
        <dbReference type="PROSITE" id="PS51194"/>
    </source>
</evidence>
<evidence type="ECO:0000256" key="6">
    <source>
        <dbReference type="ARBA" id="ARBA00023125"/>
    </source>
</evidence>
<dbReference type="SUPFAM" id="SSF50249">
    <property type="entry name" value="Nucleic acid-binding proteins"/>
    <property type="match status" value="1"/>
</dbReference>
<dbReference type="PROSITE" id="PS51192">
    <property type="entry name" value="HELICASE_ATP_BIND_1"/>
    <property type="match status" value="1"/>
</dbReference>
<dbReference type="InterPro" id="IPR047112">
    <property type="entry name" value="RecG/Mfd"/>
</dbReference>
<dbReference type="GO" id="GO:0003677">
    <property type="term" value="F:DNA binding"/>
    <property type="evidence" value="ECO:0007669"/>
    <property type="project" value="UniProtKB-KW"/>
</dbReference>